<dbReference type="NCBIfam" id="TIGR03725">
    <property type="entry name" value="T6A_YeaZ"/>
    <property type="match status" value="1"/>
</dbReference>
<dbReference type="RefSeq" id="WP_089322360.1">
    <property type="nucleotide sequence ID" value="NZ_FZOB01000002.1"/>
</dbReference>
<dbReference type="GO" id="GO:0002949">
    <property type="term" value="P:tRNA threonylcarbamoyladenosine modification"/>
    <property type="evidence" value="ECO:0007669"/>
    <property type="project" value="InterPro"/>
</dbReference>
<dbReference type="SUPFAM" id="SSF53067">
    <property type="entry name" value="Actin-like ATPase domain"/>
    <property type="match status" value="1"/>
</dbReference>
<dbReference type="Gene3D" id="3.30.420.40">
    <property type="match status" value="1"/>
</dbReference>
<gene>
    <name evidence="2" type="ORF">SAMN06265340_1025</name>
</gene>
<feature type="domain" description="Gcp-like" evidence="1">
    <location>
        <begin position="33"/>
        <end position="127"/>
    </location>
</feature>
<keyword evidence="3" id="KW-1185">Reference proteome</keyword>
<proteinExistence type="predicted"/>
<name>A0A238XZL9_9BACT</name>
<accession>A0A238XZL9</accession>
<dbReference type="OrthoDB" id="9784166at2"/>
<evidence type="ECO:0000313" key="2">
    <source>
        <dbReference type="EMBL" id="SNR64435.1"/>
    </source>
</evidence>
<dbReference type="InterPro" id="IPR022496">
    <property type="entry name" value="T6A_TsaB"/>
</dbReference>
<evidence type="ECO:0000313" key="3">
    <source>
        <dbReference type="Proteomes" id="UP000198405"/>
    </source>
</evidence>
<organism evidence="2 3">
    <name type="scientific">Desulfurobacterium atlanticum</name>
    <dbReference type="NCBI Taxonomy" id="240169"/>
    <lineage>
        <taxon>Bacteria</taxon>
        <taxon>Pseudomonadati</taxon>
        <taxon>Aquificota</taxon>
        <taxon>Aquificia</taxon>
        <taxon>Desulfurobacteriales</taxon>
        <taxon>Desulfurobacteriaceae</taxon>
        <taxon>Desulfurobacterium</taxon>
    </lineage>
</organism>
<dbReference type="Pfam" id="PF00814">
    <property type="entry name" value="TsaD"/>
    <property type="match status" value="1"/>
</dbReference>
<dbReference type="InterPro" id="IPR000905">
    <property type="entry name" value="Gcp-like_dom"/>
</dbReference>
<reference evidence="3" key="1">
    <citation type="submission" date="2017-06" db="EMBL/GenBank/DDBJ databases">
        <authorList>
            <person name="Varghese N."/>
            <person name="Submissions S."/>
        </authorList>
    </citation>
    <scope>NUCLEOTIDE SEQUENCE [LARGE SCALE GENOMIC DNA]</scope>
    <source>
        <strain evidence="3">DSM 15668</strain>
    </source>
</reference>
<sequence length="221" mass="24866">MKILSIDTSSPIGSVSLIKDNKIVASRSWNSPREHSVKLFENLQHIVGTAENKFSDIDIAIFTAGPGSFTGIRIGLSVARAFKLSGKLKEVGTVSTVEAFSYCFLKDGFPVFVIVEGRKNRYYTYCRDETSVIFPIEDLTLKEIKERLEKLTSKVTVTGYFSENSEIVEFLKHQNNIFIKKACSSISICAALYAQKFGYRTDLEPIYIRQPDAKPKNKNLE</sequence>
<dbReference type="EMBL" id="FZOB01000002">
    <property type="protein sequence ID" value="SNR64435.1"/>
    <property type="molecule type" value="Genomic_DNA"/>
</dbReference>
<dbReference type="InterPro" id="IPR043129">
    <property type="entry name" value="ATPase_NBD"/>
</dbReference>
<protein>
    <submittedName>
        <fullName evidence="2">tRNA threonylcarbamoyl adenosine modification protein YeaZ</fullName>
    </submittedName>
</protein>
<dbReference type="AlphaFoldDB" id="A0A238XZL9"/>
<evidence type="ECO:0000259" key="1">
    <source>
        <dbReference type="Pfam" id="PF00814"/>
    </source>
</evidence>
<dbReference type="Proteomes" id="UP000198405">
    <property type="component" value="Unassembled WGS sequence"/>
</dbReference>